<dbReference type="EMBL" id="LOXM01000095">
    <property type="protein sequence ID" value="KVG70094.1"/>
    <property type="molecule type" value="Genomic_DNA"/>
</dbReference>
<dbReference type="Proteomes" id="UP000064029">
    <property type="component" value="Unassembled WGS sequence"/>
</dbReference>
<protein>
    <submittedName>
        <fullName evidence="1">Uncharacterized protein</fullName>
    </submittedName>
</protein>
<gene>
    <name evidence="1" type="ORF">WJ33_21730</name>
</gene>
<reference evidence="1 2" key="1">
    <citation type="submission" date="2015-11" db="EMBL/GenBank/DDBJ databases">
        <title>Expanding the genomic diversity of Burkholderia species for the development of highly accurate diagnostics.</title>
        <authorList>
            <person name="Sahl J."/>
            <person name="Keim P."/>
            <person name="Wagner D."/>
        </authorList>
    </citation>
    <scope>NUCLEOTIDE SEQUENCE [LARGE SCALE GENOMIC DNA]</scope>
    <source>
        <strain evidence="1 2">MSMB2036</strain>
    </source>
</reference>
<organism evidence="1 2">
    <name type="scientific">Burkholderia ubonensis</name>
    <dbReference type="NCBI Taxonomy" id="101571"/>
    <lineage>
        <taxon>Bacteria</taxon>
        <taxon>Pseudomonadati</taxon>
        <taxon>Pseudomonadota</taxon>
        <taxon>Betaproteobacteria</taxon>
        <taxon>Burkholderiales</taxon>
        <taxon>Burkholderiaceae</taxon>
        <taxon>Burkholderia</taxon>
        <taxon>Burkholderia cepacia complex</taxon>
    </lineage>
</organism>
<accession>A0A103RLN8</accession>
<proteinExistence type="predicted"/>
<comment type="caution">
    <text evidence="1">The sequence shown here is derived from an EMBL/GenBank/DDBJ whole genome shotgun (WGS) entry which is preliminary data.</text>
</comment>
<evidence type="ECO:0000313" key="1">
    <source>
        <dbReference type="EMBL" id="KVG70094.1"/>
    </source>
</evidence>
<dbReference type="OrthoDB" id="6888798at2"/>
<name>A0A103RLN8_9BURK</name>
<evidence type="ECO:0000313" key="2">
    <source>
        <dbReference type="Proteomes" id="UP000064029"/>
    </source>
</evidence>
<sequence>MNHPPYLTHAALLELARQSAAVSSSCTCTKTPLDGWTSLPLSLPEDQLEVVGTLVAPDETDEPTFEEHHPAGTRYWSADAPIAVRHFPYNRSNVCRCRPCGRMYLRYQEGGGYFIDQRIRALNPELIVDAGG</sequence>
<dbReference type="AlphaFoldDB" id="A0A103RLN8"/>
<dbReference type="RefSeq" id="WP_059750558.1">
    <property type="nucleotide sequence ID" value="NZ_CP013414.1"/>
</dbReference>